<comment type="caution">
    <text evidence="2">The sequence shown here is derived from an EMBL/GenBank/DDBJ whole genome shotgun (WGS) entry which is preliminary data.</text>
</comment>
<reference evidence="2 3" key="1">
    <citation type="journal article" date="2020" name="Microorganisms">
        <title>Description of Three Novel Members in the Family Geobacteraceae, Oryzomonas japonicum gen. nov., sp. nov., Oryzomonas sagensis sp. nov., and Oryzomonas ruber sp. nov.</title>
        <authorList>
            <person name="Xu Z."/>
            <person name="Masuda Y."/>
            <person name="Hayakawa C."/>
            <person name="Ushijima N."/>
            <person name="Kawano K."/>
            <person name="Shiratori Y."/>
            <person name="Senoo K."/>
            <person name="Itoh H."/>
        </authorList>
    </citation>
    <scope>NUCLEOTIDE SEQUENCE [LARGE SCALE GENOMIC DNA]</scope>
    <source>
        <strain evidence="2 3">Red100</strain>
    </source>
</reference>
<dbReference type="Pfam" id="PF00963">
    <property type="entry name" value="Cohesin"/>
    <property type="match status" value="1"/>
</dbReference>
<dbReference type="InterPro" id="IPR008965">
    <property type="entry name" value="CBM2/CBM3_carb-bd_dom_sf"/>
</dbReference>
<protein>
    <recommendedName>
        <fullName evidence="1">Cohesin domain-containing protein</fullName>
    </recommendedName>
</protein>
<keyword evidence="3" id="KW-1185">Reference proteome</keyword>
<gene>
    <name evidence="2" type="ORF">F6V30_08740</name>
</gene>
<dbReference type="Gene3D" id="2.60.40.680">
    <property type="match status" value="1"/>
</dbReference>
<dbReference type="SUPFAM" id="SSF49384">
    <property type="entry name" value="Carbohydrate-binding domain"/>
    <property type="match status" value="1"/>
</dbReference>
<dbReference type="Proteomes" id="UP000798046">
    <property type="component" value="Unassembled WGS sequence"/>
</dbReference>
<sequence length="162" mass="15691">MDMRGNGNRRGKWLQIVALLGMAAALWGCGNGGDAASTATGSASQSSTAVSKSAFVSLVPSGDGGLIIQGNNMNGVAGIALTINYDSSVLAAPTVTQGGLVAGSVMATNTQYAGTIKLAIVSNTALSGNGEIAAVSFATVNGTGNASLASVELIDGSGAAVP</sequence>
<dbReference type="CDD" id="cd08547">
    <property type="entry name" value="Type_II_cohesin"/>
    <property type="match status" value="1"/>
</dbReference>
<evidence type="ECO:0000259" key="1">
    <source>
        <dbReference type="Pfam" id="PF00963"/>
    </source>
</evidence>
<evidence type="ECO:0000313" key="3">
    <source>
        <dbReference type="Proteomes" id="UP000798046"/>
    </source>
</evidence>
<evidence type="ECO:0000313" key="2">
    <source>
        <dbReference type="EMBL" id="KAB0670236.1"/>
    </source>
</evidence>
<organism evidence="2 3">
    <name type="scientific">Oryzomonas sagensis</name>
    <dbReference type="NCBI Taxonomy" id="2603857"/>
    <lineage>
        <taxon>Bacteria</taxon>
        <taxon>Pseudomonadati</taxon>
        <taxon>Thermodesulfobacteriota</taxon>
        <taxon>Desulfuromonadia</taxon>
        <taxon>Geobacterales</taxon>
        <taxon>Geobacteraceae</taxon>
        <taxon>Oryzomonas</taxon>
    </lineage>
</organism>
<proteinExistence type="predicted"/>
<dbReference type="RefSeq" id="WP_151156607.1">
    <property type="nucleotide sequence ID" value="NZ_VZRA01000002.1"/>
</dbReference>
<feature type="domain" description="Cohesin" evidence="1">
    <location>
        <begin position="72"/>
        <end position="139"/>
    </location>
</feature>
<dbReference type="EMBL" id="VZRA01000002">
    <property type="protein sequence ID" value="KAB0670236.1"/>
    <property type="molecule type" value="Genomic_DNA"/>
</dbReference>
<dbReference type="InterPro" id="IPR002102">
    <property type="entry name" value="Cohesin_dom"/>
</dbReference>
<name>A0ABQ6TNL4_9BACT</name>
<accession>A0ABQ6TNL4</accession>